<sequence length="64" mass="6672">MKAFLIVCILLASVLLVPSSVTALPAHNDRPGGRTPTPVPGGPANCGRKQYPSCRLPRPPSVVP</sequence>
<evidence type="ECO:0000256" key="2">
    <source>
        <dbReference type="SAM" id="SignalP"/>
    </source>
</evidence>
<evidence type="ECO:0000256" key="1">
    <source>
        <dbReference type="SAM" id="MobiDB-lite"/>
    </source>
</evidence>
<feature type="chain" id="PRO_5042869562" evidence="2">
    <location>
        <begin position="24"/>
        <end position="64"/>
    </location>
</feature>
<dbReference type="AlphaFoldDB" id="A0AAP0N6S0"/>
<name>A0AAP0N6S0_LIQFO</name>
<accession>A0AAP0N6S0</accession>
<evidence type="ECO:0000313" key="3">
    <source>
        <dbReference type="EMBL" id="KAK9266150.1"/>
    </source>
</evidence>
<comment type="caution">
    <text evidence="3">The sequence shown here is derived from an EMBL/GenBank/DDBJ whole genome shotgun (WGS) entry which is preliminary data.</text>
</comment>
<dbReference type="EMBL" id="JBBPBK010000219">
    <property type="protein sequence ID" value="KAK9266150.1"/>
    <property type="molecule type" value="Genomic_DNA"/>
</dbReference>
<feature type="signal peptide" evidence="2">
    <location>
        <begin position="1"/>
        <end position="23"/>
    </location>
</feature>
<protein>
    <submittedName>
        <fullName evidence="3">Uncharacterized protein</fullName>
    </submittedName>
</protein>
<proteinExistence type="predicted"/>
<keyword evidence="4" id="KW-1185">Reference proteome</keyword>
<reference evidence="3 4" key="1">
    <citation type="journal article" date="2024" name="Plant J.">
        <title>Genome sequences and population genomics reveal climatic adaptation and genomic divergence between two closely related sweetgum species.</title>
        <authorList>
            <person name="Xu W.Q."/>
            <person name="Ren C.Q."/>
            <person name="Zhang X.Y."/>
            <person name="Comes H.P."/>
            <person name="Liu X.H."/>
            <person name="Li Y.G."/>
            <person name="Kettle C.J."/>
            <person name="Jalonen R."/>
            <person name="Gaisberger H."/>
            <person name="Ma Y.Z."/>
            <person name="Qiu Y.X."/>
        </authorList>
    </citation>
    <scope>NUCLEOTIDE SEQUENCE [LARGE SCALE GENOMIC DNA]</scope>
    <source>
        <strain evidence="3">Hangzhou</strain>
    </source>
</reference>
<gene>
    <name evidence="3" type="ORF">L1049_012679</name>
</gene>
<feature type="region of interest" description="Disordered" evidence="1">
    <location>
        <begin position="23"/>
        <end position="64"/>
    </location>
</feature>
<evidence type="ECO:0000313" key="4">
    <source>
        <dbReference type="Proteomes" id="UP001415857"/>
    </source>
</evidence>
<organism evidence="3 4">
    <name type="scientific">Liquidambar formosana</name>
    <name type="common">Formosan gum</name>
    <dbReference type="NCBI Taxonomy" id="63359"/>
    <lineage>
        <taxon>Eukaryota</taxon>
        <taxon>Viridiplantae</taxon>
        <taxon>Streptophyta</taxon>
        <taxon>Embryophyta</taxon>
        <taxon>Tracheophyta</taxon>
        <taxon>Spermatophyta</taxon>
        <taxon>Magnoliopsida</taxon>
        <taxon>eudicotyledons</taxon>
        <taxon>Gunneridae</taxon>
        <taxon>Pentapetalae</taxon>
        <taxon>Saxifragales</taxon>
        <taxon>Altingiaceae</taxon>
        <taxon>Liquidambar</taxon>
    </lineage>
</organism>
<dbReference type="Proteomes" id="UP001415857">
    <property type="component" value="Unassembled WGS sequence"/>
</dbReference>
<keyword evidence="2" id="KW-0732">Signal</keyword>